<protein>
    <recommendedName>
        <fullName evidence="4">Purine nucleoside phosphorylase</fullName>
    </recommendedName>
</protein>
<evidence type="ECO:0000256" key="1">
    <source>
        <dbReference type="SAM" id="SignalP"/>
    </source>
</evidence>
<keyword evidence="1" id="KW-0732">Signal</keyword>
<dbReference type="Proteomes" id="UP000035963">
    <property type="component" value="Unassembled WGS sequence"/>
</dbReference>
<keyword evidence="3" id="KW-1185">Reference proteome</keyword>
<evidence type="ECO:0000313" key="2">
    <source>
        <dbReference type="EMBL" id="KLU25568.1"/>
    </source>
</evidence>
<sequence>MKKSLVSALVLASVLAAPVFAFAQSNSSPVTRAEVKAELVQLEKAGYNPASDRNHYPNALLAAEARVDATQGVATSAYGPSTSGVSASGVHAPLQTQITGRSLYSNH</sequence>
<feature type="chain" id="PRO_5005251187" description="Purine nucleoside phosphorylase" evidence="1">
    <location>
        <begin position="24"/>
        <end position="107"/>
    </location>
</feature>
<dbReference type="Pfam" id="PF13663">
    <property type="entry name" value="DUF4148"/>
    <property type="match status" value="1"/>
</dbReference>
<proteinExistence type="predicted"/>
<evidence type="ECO:0008006" key="4">
    <source>
        <dbReference type="Google" id="ProtNLM"/>
    </source>
</evidence>
<feature type="signal peptide" evidence="1">
    <location>
        <begin position="1"/>
        <end position="23"/>
    </location>
</feature>
<gene>
    <name evidence="2" type="ORF">EOS_14145</name>
</gene>
<dbReference type="EMBL" id="AEJF01000090">
    <property type="protein sequence ID" value="KLU25568.1"/>
    <property type="molecule type" value="Genomic_DNA"/>
</dbReference>
<dbReference type="PATRIC" id="fig|908627.4.peg.3148"/>
<dbReference type="OrthoDB" id="9111896at2"/>
<name>A0A0J1G069_9BURK</name>
<evidence type="ECO:0000313" key="3">
    <source>
        <dbReference type="Proteomes" id="UP000035963"/>
    </source>
</evidence>
<accession>A0A0J1G069</accession>
<reference evidence="2 3" key="1">
    <citation type="journal article" date="2015" name="Genome Announc.">
        <title>Draft Genome Sequence of Burkholderia sp. Strain PML1(12), an Ectomycorrhizosphere-Inhabiting Bacterium with Effective Mineral-Weathering Ability.</title>
        <authorList>
            <person name="Uroz S."/>
            <person name="Oger P."/>
        </authorList>
    </citation>
    <scope>NUCLEOTIDE SEQUENCE [LARGE SCALE GENOMIC DNA]</scope>
    <source>
        <strain evidence="3">PML1(12)</strain>
    </source>
</reference>
<comment type="caution">
    <text evidence="2">The sequence shown here is derived from an EMBL/GenBank/DDBJ whole genome shotgun (WGS) entry which is preliminary data.</text>
</comment>
<organism evidence="2 3">
    <name type="scientific">Caballeronia mineralivorans PML1(12)</name>
    <dbReference type="NCBI Taxonomy" id="908627"/>
    <lineage>
        <taxon>Bacteria</taxon>
        <taxon>Pseudomonadati</taxon>
        <taxon>Pseudomonadota</taxon>
        <taxon>Betaproteobacteria</taxon>
        <taxon>Burkholderiales</taxon>
        <taxon>Burkholderiaceae</taxon>
        <taxon>Caballeronia</taxon>
    </lineage>
</organism>
<dbReference type="RefSeq" id="WP_047847287.1">
    <property type="nucleotide sequence ID" value="NZ_AEJF01000090.1"/>
</dbReference>
<dbReference type="InterPro" id="IPR025421">
    <property type="entry name" value="DUF4148"/>
</dbReference>
<dbReference type="AlphaFoldDB" id="A0A0J1G069"/>